<dbReference type="SUPFAM" id="SSF51735">
    <property type="entry name" value="NAD(P)-binding Rossmann-fold domains"/>
    <property type="match status" value="1"/>
</dbReference>
<accession>A0A1X7HLK5</accession>
<keyword evidence="1" id="KW-0560">Oxidoreductase</keyword>
<dbReference type="EMBL" id="FXAK01000009">
    <property type="protein sequence ID" value="SMF88955.1"/>
    <property type="molecule type" value="Genomic_DNA"/>
</dbReference>
<evidence type="ECO:0000259" key="2">
    <source>
        <dbReference type="Pfam" id="PF09176"/>
    </source>
</evidence>
<sequence length="300" mass="30686">MEKPYILHAITPVKAVSPFDINMACDAGYGIIAPYTNVETGEVPGLVQDMIFSRAPGDAKRTGLFIAGRDILKALDMLEAARGAMVPPFEISVFADPSGAYTTAAAMIAKVEAQLEKAGMHLAGARVAVFGGKGPVGGIAAVLAARAGAAVRLVGHDGAASVAERASSYHERFGVTLGAVDGSTDAHKAAILEETDVVLAVARAGVQVLSRAQIAAAPSVRVVADVNAVPPAGVEGVDAFSDGVPIDGTDAVGIGALAIGNVKFKTQHGLFKAMREAEKPVNLAFDDAFTLARAQCRKAA</sequence>
<dbReference type="Gene3D" id="3.40.50.10280">
    <property type="entry name" value="Methylene-tetrahydromethanopterin dehydrogenase, N-terminal domain"/>
    <property type="match status" value="1"/>
</dbReference>
<reference evidence="3 4" key="1">
    <citation type="submission" date="2017-04" db="EMBL/GenBank/DDBJ databases">
        <authorList>
            <person name="Afonso C.L."/>
            <person name="Miller P.J."/>
            <person name="Scott M.A."/>
            <person name="Spackman E."/>
            <person name="Goraichik I."/>
            <person name="Dimitrov K.M."/>
            <person name="Suarez D.L."/>
            <person name="Swayne D.E."/>
        </authorList>
    </citation>
    <scope>NUCLEOTIDE SEQUENCE [LARGE SCALE GENOMIC DNA]</scope>
    <source>
        <strain evidence="3 4">A2P</strain>
    </source>
</reference>
<dbReference type="Gene3D" id="3.40.50.720">
    <property type="entry name" value="NAD(P)-binding Rossmann-like Domain"/>
    <property type="match status" value="1"/>
</dbReference>
<dbReference type="OrthoDB" id="7929761at2"/>
<gene>
    <name evidence="3" type="ORF">SAMN02982917_6559</name>
</gene>
<dbReference type="InterPro" id="IPR046346">
    <property type="entry name" value="Aminoacid_DH-like_N_sf"/>
</dbReference>
<feature type="domain" description="Methylene-tetrahydromethanopterin dehydrogenase N-terminal" evidence="2">
    <location>
        <begin position="18"/>
        <end position="98"/>
    </location>
</feature>
<name>A0A1X7HLK5_9PROT</name>
<dbReference type="Pfam" id="PF09176">
    <property type="entry name" value="Mpt_N"/>
    <property type="match status" value="1"/>
</dbReference>
<dbReference type="Proteomes" id="UP000192936">
    <property type="component" value="Unassembled WGS sequence"/>
</dbReference>
<organism evidence="3 4">
    <name type="scientific">Azospirillum oryzae</name>
    <dbReference type="NCBI Taxonomy" id="286727"/>
    <lineage>
        <taxon>Bacteria</taxon>
        <taxon>Pseudomonadati</taxon>
        <taxon>Pseudomonadota</taxon>
        <taxon>Alphaproteobacteria</taxon>
        <taxon>Rhodospirillales</taxon>
        <taxon>Azospirillaceae</taxon>
        <taxon>Azospirillum</taxon>
    </lineage>
</organism>
<dbReference type="InterPro" id="IPR036291">
    <property type="entry name" value="NAD(P)-bd_dom_sf"/>
</dbReference>
<dbReference type="AlphaFoldDB" id="A0A1X7HLK5"/>
<dbReference type="SUPFAM" id="SSF53223">
    <property type="entry name" value="Aminoacid dehydrogenase-like, N-terminal domain"/>
    <property type="match status" value="1"/>
</dbReference>
<evidence type="ECO:0000313" key="4">
    <source>
        <dbReference type="Proteomes" id="UP000192936"/>
    </source>
</evidence>
<dbReference type="RefSeq" id="WP_085091393.1">
    <property type="nucleotide sequence ID" value="NZ_FXAK01000009.1"/>
</dbReference>
<dbReference type="InterPro" id="IPR037089">
    <property type="entry name" value="Methyl-teptahyd_DH_N_sf"/>
</dbReference>
<proteinExistence type="predicted"/>
<dbReference type="InterPro" id="IPR015259">
    <property type="entry name" value="Methyl-teptahyd_DH_N"/>
</dbReference>
<protein>
    <submittedName>
        <fullName evidence="3">Methylene-tetrahydromethanopterin dehydrogenase</fullName>
    </submittedName>
</protein>
<dbReference type="GO" id="GO:0016491">
    <property type="term" value="F:oxidoreductase activity"/>
    <property type="evidence" value="ECO:0007669"/>
    <property type="project" value="UniProtKB-KW"/>
</dbReference>
<evidence type="ECO:0000256" key="1">
    <source>
        <dbReference type="ARBA" id="ARBA00023002"/>
    </source>
</evidence>
<evidence type="ECO:0000313" key="3">
    <source>
        <dbReference type="EMBL" id="SMF88955.1"/>
    </source>
</evidence>
<dbReference type="STRING" id="286727.SAMN02982917_6559"/>